<evidence type="ECO:0000256" key="1">
    <source>
        <dbReference type="SAM" id="SignalP"/>
    </source>
</evidence>
<evidence type="ECO:0008006" key="4">
    <source>
        <dbReference type="Google" id="ProtNLM"/>
    </source>
</evidence>
<reference evidence="2 3" key="1">
    <citation type="submission" date="2022-06" db="EMBL/GenBank/DDBJ databases">
        <title>Genomic Encyclopedia of Archaeal and Bacterial Type Strains, Phase II (KMG-II): from individual species to whole genera.</title>
        <authorList>
            <person name="Goeker M."/>
        </authorList>
    </citation>
    <scope>NUCLEOTIDE SEQUENCE [LARGE SCALE GENOMIC DNA]</scope>
    <source>
        <strain evidence="2 3">DSM 44255</strain>
    </source>
</reference>
<evidence type="ECO:0000313" key="2">
    <source>
        <dbReference type="EMBL" id="MCP2273378.1"/>
    </source>
</evidence>
<sequence>MLVLVAVLGLAVPASAAVACERGELCLWAGLAFRGESGRFGVGSAAEGECVVLGRESRSLANLLRRDVTVYESAECATETDFVTYPGLGTYVPATPFVVRAIQVWPT</sequence>
<protein>
    <recommendedName>
        <fullName evidence="4">Peptidase inhibitor family I36</fullName>
    </recommendedName>
</protein>
<feature type="signal peptide" evidence="1">
    <location>
        <begin position="1"/>
        <end position="16"/>
    </location>
</feature>
<evidence type="ECO:0000313" key="3">
    <source>
        <dbReference type="Proteomes" id="UP001205185"/>
    </source>
</evidence>
<proteinExistence type="predicted"/>
<keyword evidence="1" id="KW-0732">Signal</keyword>
<dbReference type="Pfam" id="PF03995">
    <property type="entry name" value="Inhibitor_I36"/>
    <property type="match status" value="1"/>
</dbReference>
<name>A0ABT1ILI0_9PSEU</name>
<accession>A0ABT1ILI0</accession>
<keyword evidence="3" id="KW-1185">Reference proteome</keyword>
<organism evidence="2 3">
    <name type="scientific">Actinokineospora diospyrosa</name>
    <dbReference type="NCBI Taxonomy" id="103728"/>
    <lineage>
        <taxon>Bacteria</taxon>
        <taxon>Bacillati</taxon>
        <taxon>Actinomycetota</taxon>
        <taxon>Actinomycetes</taxon>
        <taxon>Pseudonocardiales</taxon>
        <taxon>Pseudonocardiaceae</taxon>
        <taxon>Actinokineospora</taxon>
    </lineage>
</organism>
<comment type="caution">
    <text evidence="2">The sequence shown here is derived from an EMBL/GenBank/DDBJ whole genome shotgun (WGS) entry which is preliminary data.</text>
</comment>
<dbReference type="EMBL" id="JAMTCO010000016">
    <property type="protein sequence ID" value="MCP2273378.1"/>
    <property type="molecule type" value="Genomic_DNA"/>
</dbReference>
<gene>
    <name evidence="2" type="ORF">LV75_005907</name>
</gene>
<dbReference type="Proteomes" id="UP001205185">
    <property type="component" value="Unassembled WGS sequence"/>
</dbReference>
<feature type="chain" id="PRO_5045366675" description="Peptidase inhibitor family I36" evidence="1">
    <location>
        <begin position="17"/>
        <end position="107"/>
    </location>
</feature>